<comment type="caution">
    <text evidence="2">The sequence shown here is derived from an EMBL/GenBank/DDBJ whole genome shotgun (WGS) entry which is preliminary data.</text>
</comment>
<name>A0A6G4APZ6_9ACTN</name>
<feature type="compositionally biased region" description="Polar residues" evidence="1">
    <location>
        <begin position="61"/>
        <end position="74"/>
    </location>
</feature>
<dbReference type="RefSeq" id="WP_164433986.1">
    <property type="nucleotide sequence ID" value="NZ_JAAIKT010000061.1"/>
</dbReference>
<evidence type="ECO:0000256" key="1">
    <source>
        <dbReference type="SAM" id="MobiDB-lite"/>
    </source>
</evidence>
<keyword evidence="3" id="KW-1185">Reference proteome</keyword>
<organism evidence="2 3">
    <name type="scientific">Streptomyces rhizosphaericus</name>
    <dbReference type="NCBI Taxonomy" id="114699"/>
    <lineage>
        <taxon>Bacteria</taxon>
        <taxon>Bacillati</taxon>
        <taxon>Actinomycetota</taxon>
        <taxon>Actinomycetes</taxon>
        <taxon>Kitasatosporales</taxon>
        <taxon>Streptomycetaceae</taxon>
        <taxon>Streptomyces</taxon>
        <taxon>Streptomyces violaceusniger group</taxon>
    </lineage>
</organism>
<evidence type="ECO:0000313" key="3">
    <source>
        <dbReference type="Proteomes" id="UP000476310"/>
    </source>
</evidence>
<dbReference type="Proteomes" id="UP000476310">
    <property type="component" value="Unassembled WGS sequence"/>
</dbReference>
<dbReference type="EMBL" id="JAAIKT010000061">
    <property type="protein sequence ID" value="NEW75546.1"/>
    <property type="molecule type" value="Genomic_DNA"/>
</dbReference>
<protein>
    <submittedName>
        <fullName evidence="2">Uncharacterized protein</fullName>
    </submittedName>
</protein>
<gene>
    <name evidence="2" type="ORF">G4H13_35645</name>
</gene>
<reference evidence="2" key="1">
    <citation type="submission" date="2020-02" db="EMBL/GenBank/DDBJ databases">
        <title>A new Streptomyces sp. for controlling soil-borne diseases.</title>
        <authorList>
            <person name="Li X."/>
            <person name="Tian Y."/>
            <person name="Gao K."/>
        </authorList>
    </citation>
    <scope>NUCLEOTIDE SEQUENCE [LARGE SCALE GENOMIC DNA]</scope>
    <source>
        <strain evidence="2">0250</strain>
    </source>
</reference>
<dbReference type="AlphaFoldDB" id="A0A6G4APZ6"/>
<sequence length="74" mass="7951">MTTSNPPITPEMQAVIDAYKALGKVLEVPRDGKPALPSDRFWDRPPVDCNARQDLPGASAQPCTGQKSATAFQP</sequence>
<feature type="region of interest" description="Disordered" evidence="1">
    <location>
        <begin position="30"/>
        <end position="74"/>
    </location>
</feature>
<proteinExistence type="predicted"/>
<evidence type="ECO:0000313" key="2">
    <source>
        <dbReference type="EMBL" id="NEW75546.1"/>
    </source>
</evidence>
<accession>A0A6G4APZ6</accession>